<dbReference type="AlphaFoldDB" id="A0A172XDC5"/>
<accession>A0A172XDC5</accession>
<dbReference type="EMBL" id="CP015636">
    <property type="protein sequence ID" value="ANF34641.1"/>
    <property type="molecule type" value="Genomic_DNA"/>
</dbReference>
<name>A0A172XDC5_BORTU</name>
<geneLocation type="plasmid" evidence="1 2">
    <name>lp48</name>
</geneLocation>
<sequence>MTETFLELRTSMSRKFRISLIKPISNKITRITMLIEPFTTSKLSIMNDSSKSVISDIYKYKVRVLLKHIVLK</sequence>
<evidence type="ECO:0000313" key="2">
    <source>
        <dbReference type="Proteomes" id="UP000264231"/>
    </source>
</evidence>
<keyword evidence="1" id="KW-0614">Plasmid</keyword>
<protein>
    <submittedName>
        <fullName evidence="1">Uncharacterized protein</fullName>
    </submittedName>
</protein>
<dbReference type="Proteomes" id="UP000264231">
    <property type="component" value="Plasmid lp48"/>
</dbReference>
<gene>
    <name evidence="1" type="ORF">A7978_05180</name>
</gene>
<dbReference type="RefSeq" id="WP_119024553.1">
    <property type="nucleotide sequence ID" value="NZ_CP015636.1"/>
</dbReference>
<evidence type="ECO:0000313" key="1">
    <source>
        <dbReference type="EMBL" id="ANF34641.1"/>
    </source>
</evidence>
<organism evidence="1 2">
    <name type="scientific">Borrelia turicatae</name>
    <dbReference type="NCBI Taxonomy" id="142"/>
    <lineage>
        <taxon>Bacteria</taxon>
        <taxon>Pseudomonadati</taxon>
        <taxon>Spirochaetota</taxon>
        <taxon>Spirochaetia</taxon>
        <taxon>Spirochaetales</taxon>
        <taxon>Borreliaceae</taxon>
        <taxon>Borrelia</taxon>
    </lineage>
</organism>
<proteinExistence type="predicted"/>
<reference evidence="1 2" key="1">
    <citation type="submission" date="2016-05" db="EMBL/GenBank/DDBJ databases">
        <title>Chromosome and linear plasmid sequence of a 2015 human isolate of tick-borne relapsing fever spirochete, Borrelia turicatae.</title>
        <authorList>
            <person name="Kingry L.C."/>
            <person name="Dhwani B."/>
            <person name="Replogle A."/>
            <person name="Sexton C."/>
            <person name="Rowe L."/>
            <person name="Stermole B.M."/>
            <person name="Christensen A.M."/>
            <person name="Schriefer M.E."/>
        </authorList>
    </citation>
    <scope>NUCLEOTIDE SEQUENCE [LARGE SCALE GENOMIC DNA]</scope>
    <source>
        <strain evidence="1 2">BTE5EL</strain>
        <plasmid evidence="1 2">lp48</plasmid>
    </source>
</reference>